<sequence length="393" mass="44753">MFCHKCGRKVTSDANFCFNCGANLKDEVEQNEEQWLEGRGKNKKKRFTYMPFLPPIISLVLIAGTIGWYYNHEQSVNAEVLAIKKEAEDLAVQGEYDKAKEELAGAMALRPSYHVLRNNLEVVKIAEEVNGELEEVKEQIKTKKFEDAEKNLTRLREKITRLDGPLIQPLKEDVSEKDVMIKVGKINNELDQLKTVDDLSRKLAVISSIPSEEGKAVKEQILNRIVQITVEDAEEKIEQKQFTNAMTLADRGLQYAVNDKRLLSLKEKIEQSRQEFEQAEFDRIEKAMEAAAKEDLKNKNAALEIVNFKAEEDEVGGMTVTGEVKNIVSATVSSITVYYNILSKDKTVLDTGFTTVYPFKLEPGKKGKFEDYYYGVFEDVTVEIENITWVVEE</sequence>
<feature type="coiled-coil region" evidence="1">
    <location>
        <begin position="123"/>
        <end position="158"/>
    </location>
</feature>
<keyword evidence="2" id="KW-0472">Membrane</keyword>
<dbReference type="Proteomes" id="UP000322524">
    <property type="component" value="Unassembled WGS sequence"/>
</dbReference>
<dbReference type="Pfam" id="PF13240">
    <property type="entry name" value="Zn_Ribbon_1"/>
    <property type="match status" value="1"/>
</dbReference>
<feature type="domain" description="Zinc-ribbon" evidence="3">
    <location>
        <begin position="2"/>
        <end position="24"/>
    </location>
</feature>
<dbReference type="RefSeq" id="WP_148988681.1">
    <property type="nucleotide sequence ID" value="NZ_VTEV01000005.1"/>
</dbReference>
<dbReference type="InterPro" id="IPR047676">
    <property type="entry name" value="FxLYD_dom"/>
</dbReference>
<keyword evidence="1" id="KW-0175">Coiled coil</keyword>
<dbReference type="AlphaFoldDB" id="A0A5D4SW17"/>
<keyword evidence="2" id="KW-1133">Transmembrane helix</keyword>
<evidence type="ECO:0000259" key="3">
    <source>
        <dbReference type="Pfam" id="PF13240"/>
    </source>
</evidence>
<dbReference type="STRING" id="79883.GCA_001636495_04157"/>
<gene>
    <name evidence="4" type="ORF">FZC76_13400</name>
</gene>
<protein>
    <submittedName>
        <fullName evidence="4">Zinc-ribbon domain-containing protein</fullName>
    </submittedName>
</protein>
<accession>A0A5D4SW17</accession>
<reference evidence="4 5" key="1">
    <citation type="submission" date="2019-08" db="EMBL/GenBank/DDBJ databases">
        <title>Bacillus genomes from the desert of Cuatro Cienegas, Coahuila.</title>
        <authorList>
            <person name="Olmedo-Alvarez G."/>
        </authorList>
    </citation>
    <scope>NUCLEOTIDE SEQUENCE [LARGE SCALE GENOMIC DNA]</scope>
    <source>
        <strain evidence="4 5">CH28_1T</strain>
    </source>
</reference>
<feature type="coiled-coil region" evidence="1">
    <location>
        <begin position="262"/>
        <end position="313"/>
    </location>
</feature>
<dbReference type="EMBL" id="VTEV01000005">
    <property type="protein sequence ID" value="TYS67570.1"/>
    <property type="molecule type" value="Genomic_DNA"/>
</dbReference>
<comment type="caution">
    <text evidence="4">The sequence shown here is derived from an EMBL/GenBank/DDBJ whole genome shotgun (WGS) entry which is preliminary data.</text>
</comment>
<dbReference type="InterPro" id="IPR026870">
    <property type="entry name" value="Zinc_ribbon_dom"/>
</dbReference>
<organism evidence="4 5">
    <name type="scientific">Sutcliffiella horikoshii</name>
    <dbReference type="NCBI Taxonomy" id="79883"/>
    <lineage>
        <taxon>Bacteria</taxon>
        <taxon>Bacillati</taxon>
        <taxon>Bacillota</taxon>
        <taxon>Bacilli</taxon>
        <taxon>Bacillales</taxon>
        <taxon>Bacillaceae</taxon>
        <taxon>Sutcliffiella</taxon>
    </lineage>
</organism>
<evidence type="ECO:0000256" key="2">
    <source>
        <dbReference type="SAM" id="Phobius"/>
    </source>
</evidence>
<evidence type="ECO:0000313" key="4">
    <source>
        <dbReference type="EMBL" id="TYS67570.1"/>
    </source>
</evidence>
<dbReference type="OrthoDB" id="1822804at2"/>
<name>A0A5D4SW17_9BACI</name>
<dbReference type="NCBIfam" id="NF038353">
    <property type="entry name" value="FxLYD_dom"/>
    <property type="match status" value="1"/>
</dbReference>
<evidence type="ECO:0000256" key="1">
    <source>
        <dbReference type="SAM" id="Coils"/>
    </source>
</evidence>
<keyword evidence="2" id="KW-0812">Transmembrane</keyword>
<feature type="transmembrane region" description="Helical" evidence="2">
    <location>
        <begin position="49"/>
        <end position="70"/>
    </location>
</feature>
<proteinExistence type="predicted"/>
<evidence type="ECO:0000313" key="5">
    <source>
        <dbReference type="Proteomes" id="UP000322524"/>
    </source>
</evidence>